<comment type="caution">
    <text evidence="1">The sequence shown here is derived from an EMBL/GenBank/DDBJ whole genome shotgun (WGS) entry which is preliminary data.</text>
</comment>
<dbReference type="AlphaFoldDB" id="A0A9D1G9U4"/>
<sequence length="227" mass="25412">MGDTLDKIKVTVGIGVIVLVCGYNLVRCGSKLSSNRDNLDTEKSFNAVMDENENSISISLIDGYSDYNGSTYQFRTRDGLVVLTDSKDSQLLRVDSFEELSSYAEIFANGNSDKVASYDELQGLSVDVDYDSFTKEYFDMNYDFDSVLIEGEDGIAIFDISSWRDWDDDDKVQLSISDGPVILKDMGEVKLLNSENADENSIYNYALTLAGSEDRVFNHSDKVKVYK</sequence>
<name>A0A9D1G9U4_9FIRM</name>
<dbReference type="Proteomes" id="UP000886833">
    <property type="component" value="Unassembled WGS sequence"/>
</dbReference>
<gene>
    <name evidence="1" type="ORF">IAB59_01200</name>
</gene>
<dbReference type="EMBL" id="DVKQ01000009">
    <property type="protein sequence ID" value="HIT37080.1"/>
    <property type="molecule type" value="Genomic_DNA"/>
</dbReference>
<reference evidence="1" key="1">
    <citation type="submission" date="2020-10" db="EMBL/GenBank/DDBJ databases">
        <authorList>
            <person name="Gilroy R."/>
        </authorList>
    </citation>
    <scope>NUCLEOTIDE SEQUENCE</scope>
    <source>
        <strain evidence="1">CHK195-26880</strain>
    </source>
</reference>
<organism evidence="1 2">
    <name type="scientific">Candidatus Onthousia faecipullorum</name>
    <dbReference type="NCBI Taxonomy" id="2840887"/>
    <lineage>
        <taxon>Bacteria</taxon>
        <taxon>Bacillati</taxon>
        <taxon>Bacillota</taxon>
        <taxon>Bacilli</taxon>
        <taxon>Candidatus Onthousia</taxon>
    </lineage>
</organism>
<protein>
    <submittedName>
        <fullName evidence="1">Uncharacterized protein</fullName>
    </submittedName>
</protein>
<reference evidence="1" key="2">
    <citation type="journal article" date="2021" name="PeerJ">
        <title>Extensive microbial diversity within the chicken gut microbiome revealed by metagenomics and culture.</title>
        <authorList>
            <person name="Gilroy R."/>
            <person name="Ravi A."/>
            <person name="Getino M."/>
            <person name="Pursley I."/>
            <person name="Horton D.L."/>
            <person name="Alikhan N.F."/>
            <person name="Baker D."/>
            <person name="Gharbi K."/>
            <person name="Hall N."/>
            <person name="Watson M."/>
            <person name="Adriaenssens E.M."/>
            <person name="Foster-Nyarko E."/>
            <person name="Jarju S."/>
            <person name="Secka A."/>
            <person name="Antonio M."/>
            <person name="Oren A."/>
            <person name="Chaudhuri R.R."/>
            <person name="La Ragione R."/>
            <person name="Hildebrand F."/>
            <person name="Pallen M.J."/>
        </authorList>
    </citation>
    <scope>NUCLEOTIDE SEQUENCE</scope>
    <source>
        <strain evidence="1">CHK195-26880</strain>
    </source>
</reference>
<evidence type="ECO:0000313" key="1">
    <source>
        <dbReference type="EMBL" id="HIT37080.1"/>
    </source>
</evidence>
<accession>A0A9D1G9U4</accession>
<evidence type="ECO:0000313" key="2">
    <source>
        <dbReference type="Proteomes" id="UP000886833"/>
    </source>
</evidence>
<proteinExistence type="predicted"/>